<keyword evidence="3" id="KW-1185">Reference proteome</keyword>
<name>A0A0A0BA62_9CELL</name>
<gene>
    <name evidence="2" type="ORF">Q760_14990</name>
</gene>
<proteinExistence type="predicted"/>
<sequence>MAGRTELAGSAWRTVTEQWPRVVQTWRLVDDFLRQHPELPAAAQRTLEAGRARLAAAQQQRSPEARVRATLATVRRLADECVAHAPDDAALAEQVAAWRRGADRIDQALTLVAARRGLARRRMLARVVERTDALAGEAFDQLVADTGRQQPSPGTGADVPSG</sequence>
<evidence type="ECO:0000256" key="1">
    <source>
        <dbReference type="SAM" id="MobiDB-lite"/>
    </source>
</evidence>
<reference evidence="2 3" key="1">
    <citation type="submission" date="2013-10" db="EMBL/GenBank/DDBJ databases">
        <authorList>
            <person name="Wang G."/>
            <person name="Zhuang W."/>
        </authorList>
    </citation>
    <scope>NUCLEOTIDE SEQUENCE [LARGE SCALE GENOMIC DNA]</scope>
    <source>
        <strain evidence="2 3">DSM 20118</strain>
    </source>
</reference>
<evidence type="ECO:0000313" key="2">
    <source>
        <dbReference type="EMBL" id="KGM02186.1"/>
    </source>
</evidence>
<organism evidence="2 3">
    <name type="scientific">Cellulomonas cellasea DSM 20118</name>
    <dbReference type="NCBI Taxonomy" id="1408250"/>
    <lineage>
        <taxon>Bacteria</taxon>
        <taxon>Bacillati</taxon>
        <taxon>Actinomycetota</taxon>
        <taxon>Actinomycetes</taxon>
        <taxon>Micrococcales</taxon>
        <taxon>Cellulomonadaceae</taxon>
        <taxon>Cellulomonas</taxon>
    </lineage>
</organism>
<accession>A0A0A0BA62</accession>
<dbReference type="RefSeq" id="WP_034629594.1">
    <property type="nucleotide sequence ID" value="NZ_AXNT01000060.1"/>
</dbReference>
<feature type="region of interest" description="Disordered" evidence="1">
    <location>
        <begin position="142"/>
        <end position="162"/>
    </location>
</feature>
<evidence type="ECO:0000313" key="3">
    <source>
        <dbReference type="Proteomes" id="UP000029833"/>
    </source>
</evidence>
<dbReference type="Proteomes" id="UP000029833">
    <property type="component" value="Unassembled WGS sequence"/>
</dbReference>
<comment type="caution">
    <text evidence="2">The sequence shown here is derived from an EMBL/GenBank/DDBJ whole genome shotgun (WGS) entry which is preliminary data.</text>
</comment>
<protein>
    <submittedName>
        <fullName evidence="2">Uncharacterized protein</fullName>
    </submittedName>
</protein>
<dbReference type="STRING" id="1408250.Q760_14990"/>
<dbReference type="EMBL" id="AXNT01000060">
    <property type="protein sequence ID" value="KGM02186.1"/>
    <property type="molecule type" value="Genomic_DNA"/>
</dbReference>
<dbReference type="AlphaFoldDB" id="A0A0A0BA62"/>